<dbReference type="InterPro" id="IPR010775">
    <property type="entry name" value="DUF1365"/>
</dbReference>
<evidence type="ECO:0000313" key="1">
    <source>
        <dbReference type="EMBL" id="APZ52356.1"/>
    </source>
</evidence>
<gene>
    <name evidence="1" type="ORF">Ga0080574_TMP2022</name>
</gene>
<dbReference type="RefSeq" id="WP_076698306.1">
    <property type="nucleotide sequence ID" value="NZ_CP015093.1"/>
</dbReference>
<evidence type="ECO:0000313" key="2">
    <source>
        <dbReference type="Proteomes" id="UP000187059"/>
    </source>
</evidence>
<dbReference type="OrthoDB" id="9778801at2"/>
<dbReference type="KEGG" id="paby:Ga0080574_TMP2022"/>
<sequence>MSDLWQGALVDCAIWHARSGDAERSFRYRTQFLALPVAALEAGTLPIRPDRAGLWSLRTRDYGPRDGTGMSAFIDSHLRPVGLGHCEVTVITMPRSTGYGFNPVSFWLARDAGGLRAVLAEVSNTFGERHHYLCRHDDNRPIARSDRISGEKIFHVSPFLPREGRYMFRFDPGPGRFGAWVDWIDSDGALLFRTSMAGPARALTRASLRRAKWRHPFQAQKTMALIHWQAALLALRGVRFISKPDQLARTHSEATDRVERDA</sequence>
<protein>
    <recommendedName>
        <fullName evidence="3">DUF1365 domain-containing protein</fullName>
    </recommendedName>
</protein>
<keyword evidence="2" id="KW-1185">Reference proteome</keyword>
<dbReference type="EMBL" id="CP015093">
    <property type="protein sequence ID" value="APZ52356.1"/>
    <property type="molecule type" value="Genomic_DNA"/>
</dbReference>
<dbReference type="STRING" id="1250539.Ga0080574_TMP2022"/>
<dbReference type="AlphaFoldDB" id="A0A1P8USP3"/>
<dbReference type="PANTHER" id="PTHR33973:SF4">
    <property type="entry name" value="OS07G0153300 PROTEIN"/>
    <property type="match status" value="1"/>
</dbReference>
<accession>A0A1P8USP3</accession>
<reference evidence="1 2" key="1">
    <citation type="submission" date="2016-04" db="EMBL/GenBank/DDBJ databases">
        <title>Deep-sea bacteria in the southern Pacific.</title>
        <authorList>
            <person name="Tang K."/>
        </authorList>
    </citation>
    <scope>NUCLEOTIDE SEQUENCE [LARGE SCALE GENOMIC DNA]</scope>
    <source>
        <strain evidence="1 2">JLT2014</strain>
    </source>
</reference>
<dbReference type="Proteomes" id="UP000187059">
    <property type="component" value="Chromosome"/>
</dbReference>
<evidence type="ECO:0008006" key="3">
    <source>
        <dbReference type="Google" id="ProtNLM"/>
    </source>
</evidence>
<dbReference type="Pfam" id="PF07103">
    <property type="entry name" value="DUF1365"/>
    <property type="match status" value="1"/>
</dbReference>
<organism evidence="1 2">
    <name type="scientific">Salipiger abyssi</name>
    <dbReference type="NCBI Taxonomy" id="1250539"/>
    <lineage>
        <taxon>Bacteria</taxon>
        <taxon>Pseudomonadati</taxon>
        <taxon>Pseudomonadota</taxon>
        <taxon>Alphaproteobacteria</taxon>
        <taxon>Rhodobacterales</taxon>
        <taxon>Roseobacteraceae</taxon>
        <taxon>Salipiger</taxon>
    </lineage>
</organism>
<proteinExistence type="predicted"/>
<dbReference type="PANTHER" id="PTHR33973">
    <property type="entry name" value="OS07G0153300 PROTEIN"/>
    <property type="match status" value="1"/>
</dbReference>
<name>A0A1P8USP3_9RHOB</name>